<dbReference type="AlphaFoldDB" id="G4TTI9"/>
<dbReference type="InParanoid" id="G4TTI9"/>
<dbReference type="HOGENOM" id="CLU_541957_0_0_1"/>
<protein>
    <submittedName>
        <fullName evidence="2">Uncharacterized protein</fullName>
    </submittedName>
</protein>
<proteinExistence type="predicted"/>
<accession>G4TTI9</accession>
<evidence type="ECO:0000313" key="3">
    <source>
        <dbReference type="Proteomes" id="UP000007148"/>
    </source>
</evidence>
<gene>
    <name evidence="2" type="ORF">PIIN_08584</name>
</gene>
<name>G4TTI9_SERID</name>
<sequence>MSGSFTFSTGHYPAVYRELKAEIERRRVLLDQGLPVNAPKRQQITNANRSSDPIIPRSPPRRLRPANQRRDSRPASSSNSQLQHKRPRKIRLVVTRKDQSPITLTPTSPTSNASGTVSPPSSSTTPSSGISVQSCSSSLGSQSSSSTIRPQIRKSGSQLTPALNTTPEKDAPGFEFRLFGLSFPVGSSIWVSANQLDGSMDMLEPSTLIKILKYHYHQYGLSEHHIRARSRYLGGFHGISPYDITTGPGGLATLNVDKIRRSSKYEGLHIRVHIHLLGMRGITYLSSGVWEISNKDKQTCTRDRFILQLPKSSSDIDHNVLASDIFAANFVSALKAGYYGEDYHLPISNRPVKDTIVQAFYTVLDGHIRAQSSGSNNDNDRQNRRHARRIAKWLRLLDVAGSFPASPLSFGLKAAGADACSSDESDDEGNCQVYRPKLWRSRKLNGFISAVRSSGYYLELRAGWSHKIEPSVRALPSRVPKRFIDDEWLENSLNAATALLELP</sequence>
<feature type="compositionally biased region" description="Low complexity" evidence="1">
    <location>
        <begin position="100"/>
        <end position="146"/>
    </location>
</feature>
<reference evidence="2 3" key="1">
    <citation type="journal article" date="2011" name="PLoS Pathog.">
        <title>Endophytic Life Strategies Decoded by Genome and Transcriptome Analyses of the Mutualistic Root Symbiont Piriformospora indica.</title>
        <authorList>
            <person name="Zuccaro A."/>
            <person name="Lahrmann U."/>
            <person name="Guldener U."/>
            <person name="Langen G."/>
            <person name="Pfiffi S."/>
            <person name="Biedenkopf D."/>
            <person name="Wong P."/>
            <person name="Samans B."/>
            <person name="Grimm C."/>
            <person name="Basiewicz M."/>
            <person name="Murat C."/>
            <person name="Martin F."/>
            <person name="Kogel K.H."/>
        </authorList>
    </citation>
    <scope>NUCLEOTIDE SEQUENCE [LARGE SCALE GENOMIC DNA]</scope>
    <source>
        <strain evidence="2 3">DSM 11827</strain>
    </source>
</reference>
<evidence type="ECO:0000256" key="1">
    <source>
        <dbReference type="SAM" id="MobiDB-lite"/>
    </source>
</evidence>
<evidence type="ECO:0000313" key="2">
    <source>
        <dbReference type="EMBL" id="CCA74632.1"/>
    </source>
</evidence>
<dbReference type="EMBL" id="CAFZ01000336">
    <property type="protein sequence ID" value="CCA74632.1"/>
    <property type="molecule type" value="Genomic_DNA"/>
</dbReference>
<feature type="compositionally biased region" description="Polar residues" evidence="1">
    <location>
        <begin position="154"/>
        <end position="166"/>
    </location>
</feature>
<keyword evidence="3" id="KW-1185">Reference proteome</keyword>
<feature type="region of interest" description="Disordered" evidence="1">
    <location>
        <begin position="39"/>
        <end position="168"/>
    </location>
</feature>
<comment type="caution">
    <text evidence="2">The sequence shown here is derived from an EMBL/GenBank/DDBJ whole genome shotgun (WGS) entry which is preliminary data.</text>
</comment>
<organism evidence="2 3">
    <name type="scientific">Serendipita indica (strain DSM 11827)</name>
    <name type="common">Root endophyte fungus</name>
    <name type="synonym">Piriformospora indica</name>
    <dbReference type="NCBI Taxonomy" id="1109443"/>
    <lineage>
        <taxon>Eukaryota</taxon>
        <taxon>Fungi</taxon>
        <taxon>Dikarya</taxon>
        <taxon>Basidiomycota</taxon>
        <taxon>Agaricomycotina</taxon>
        <taxon>Agaricomycetes</taxon>
        <taxon>Sebacinales</taxon>
        <taxon>Serendipitaceae</taxon>
        <taxon>Serendipita</taxon>
    </lineage>
</organism>
<dbReference type="Proteomes" id="UP000007148">
    <property type="component" value="Unassembled WGS sequence"/>
</dbReference>